<sequence length="510" mass="57321">MISPPFASQDFYYYNIRRRMARTETPAADNLLDTFSDDRYTEAIPLKPRQEVLMKLRPNKNQLTWGLTAFLVFLAAFVAYYLIFHAGQFTGSLQKIGRTMMPITFGVIIAFIMTPVLNFVEGRWLVPLFERRGRDVAGPGFTKDRRRMRSLSVLITMCFLLLCLYALTMIVVPQLLASLNQFFTQVPAYVDNVNTWISRLPGNQPMLRKWLNAAWNTSSAQLTKLIKTRVLPNMGTILQTLTTQLVGAVRVFFNLIVGLIVAIYLLASKETFCAQGKKIAYALFRPNTANEVVGAFRFINATFNGFISGKIIDSAIIGVLCFLGDSIIGTPYPVLVSVIVGVTNIIPFFGPYIGAIIGGVLILLIQPLQALYFVIFVIILQQFDGNVLGPKILGDSTGLSSFWVIFAIMIFGGLFGVLGWVIGVPLFAVIYAFARRVINHFLKKRRLPTDTADYYDAAYLEGGELKSRRDPANTRFRAQPGNTRWRRLFRRRPAAPDNDKNDAKDETPEK</sequence>
<evidence type="ECO:0000256" key="4">
    <source>
        <dbReference type="ARBA" id="ARBA00022475"/>
    </source>
</evidence>
<evidence type="ECO:0000313" key="10">
    <source>
        <dbReference type="EMBL" id="EFV01004.1"/>
    </source>
</evidence>
<feature type="transmembrane region" description="Helical" evidence="9">
    <location>
        <begin position="311"/>
        <end position="328"/>
    </location>
</feature>
<dbReference type="PANTHER" id="PTHR21716">
    <property type="entry name" value="TRANSMEMBRANE PROTEIN"/>
    <property type="match status" value="1"/>
</dbReference>
<dbReference type="InterPro" id="IPR002549">
    <property type="entry name" value="AI-2E-like"/>
</dbReference>
<feature type="transmembrane region" description="Helical" evidence="9">
    <location>
        <begin position="403"/>
        <end position="434"/>
    </location>
</feature>
<accession>E6MIA8</accession>
<dbReference type="eggNOG" id="COG0628">
    <property type="taxonomic scope" value="Bacteria"/>
</dbReference>
<evidence type="ECO:0000256" key="7">
    <source>
        <dbReference type="ARBA" id="ARBA00023136"/>
    </source>
</evidence>
<dbReference type="OrthoDB" id="9793390at2"/>
<dbReference type="Pfam" id="PF01594">
    <property type="entry name" value="AI-2E_transport"/>
    <property type="match status" value="1"/>
</dbReference>
<feature type="transmembrane region" description="Helical" evidence="9">
    <location>
        <begin position="63"/>
        <end position="83"/>
    </location>
</feature>
<evidence type="ECO:0000256" key="8">
    <source>
        <dbReference type="SAM" id="MobiDB-lite"/>
    </source>
</evidence>
<feature type="transmembrane region" description="Helical" evidence="9">
    <location>
        <begin position="248"/>
        <end position="267"/>
    </location>
</feature>
<organism evidence="10 11">
    <name type="scientific">Pseudoramibacter alactolyticus ATCC 23263</name>
    <dbReference type="NCBI Taxonomy" id="887929"/>
    <lineage>
        <taxon>Bacteria</taxon>
        <taxon>Bacillati</taxon>
        <taxon>Bacillota</taxon>
        <taxon>Clostridia</taxon>
        <taxon>Eubacteriales</taxon>
        <taxon>Eubacteriaceae</taxon>
        <taxon>Pseudoramibacter</taxon>
    </lineage>
</organism>
<dbReference type="HOGENOM" id="CLU_031275_2_0_9"/>
<dbReference type="GO" id="GO:0055085">
    <property type="term" value="P:transmembrane transport"/>
    <property type="evidence" value="ECO:0007669"/>
    <property type="project" value="TreeGrafter"/>
</dbReference>
<comment type="subcellular location">
    <subcellularLocation>
        <location evidence="1">Cell membrane</location>
        <topology evidence="1">Multi-pass membrane protein</topology>
    </subcellularLocation>
</comment>
<evidence type="ECO:0000256" key="6">
    <source>
        <dbReference type="ARBA" id="ARBA00022989"/>
    </source>
</evidence>
<evidence type="ECO:0000256" key="2">
    <source>
        <dbReference type="ARBA" id="ARBA00009773"/>
    </source>
</evidence>
<protein>
    <recommendedName>
        <fullName evidence="12">ATP synthase F0, A subunit</fullName>
    </recommendedName>
</protein>
<feature type="transmembrane region" description="Helical" evidence="9">
    <location>
        <begin position="103"/>
        <end position="126"/>
    </location>
</feature>
<feature type="transmembrane region" description="Helical" evidence="9">
    <location>
        <begin position="360"/>
        <end position="383"/>
    </location>
</feature>
<dbReference type="PANTHER" id="PTHR21716:SF53">
    <property type="entry name" value="PERMEASE PERM-RELATED"/>
    <property type="match status" value="1"/>
</dbReference>
<keyword evidence="5 9" id="KW-0812">Transmembrane</keyword>
<feature type="region of interest" description="Disordered" evidence="8">
    <location>
        <begin position="470"/>
        <end position="510"/>
    </location>
</feature>
<dbReference type="AlphaFoldDB" id="E6MIA8"/>
<dbReference type="STRING" id="887929.HMP0721_1743"/>
<feature type="transmembrane region" description="Helical" evidence="9">
    <location>
        <begin position="334"/>
        <end position="353"/>
    </location>
</feature>
<evidence type="ECO:0008006" key="12">
    <source>
        <dbReference type="Google" id="ProtNLM"/>
    </source>
</evidence>
<keyword evidence="11" id="KW-1185">Reference proteome</keyword>
<name>E6MIA8_9FIRM</name>
<reference evidence="10 11" key="1">
    <citation type="submission" date="2010-12" db="EMBL/GenBank/DDBJ databases">
        <authorList>
            <person name="Muzny D."/>
            <person name="Qin X."/>
            <person name="Deng J."/>
            <person name="Jiang H."/>
            <person name="Liu Y."/>
            <person name="Qu J."/>
            <person name="Song X.-Z."/>
            <person name="Zhang L."/>
            <person name="Thornton R."/>
            <person name="Coyle M."/>
            <person name="Francisco L."/>
            <person name="Jackson L."/>
            <person name="Javaid M."/>
            <person name="Korchina V."/>
            <person name="Kovar C."/>
            <person name="Mata R."/>
            <person name="Mathew T."/>
            <person name="Ngo R."/>
            <person name="Nguyen L."/>
            <person name="Nguyen N."/>
            <person name="Okwuonu G."/>
            <person name="Ongeri F."/>
            <person name="Pham C."/>
            <person name="Simmons D."/>
            <person name="Wilczek-Boney K."/>
            <person name="Hale W."/>
            <person name="Jakkamsetti A."/>
            <person name="Pham P."/>
            <person name="Ruth R."/>
            <person name="San Lucas F."/>
            <person name="Warren J."/>
            <person name="Zhang J."/>
            <person name="Zhao Z."/>
            <person name="Zhou C."/>
            <person name="Zhu D."/>
            <person name="Lee S."/>
            <person name="Bess C."/>
            <person name="Blankenburg K."/>
            <person name="Forbes L."/>
            <person name="Fu Q."/>
            <person name="Gubbala S."/>
            <person name="Hirani K."/>
            <person name="Jayaseelan J.C."/>
            <person name="Lara F."/>
            <person name="Munidasa M."/>
            <person name="Palculict T."/>
            <person name="Patil S."/>
            <person name="Pu L.-L."/>
            <person name="Saada N."/>
            <person name="Tang L."/>
            <person name="Weissenberger G."/>
            <person name="Zhu Y."/>
            <person name="Hemphill L."/>
            <person name="Shang Y."/>
            <person name="Youmans B."/>
            <person name="Ayvaz T."/>
            <person name="Ross M."/>
            <person name="Santibanez J."/>
            <person name="Aqrawi P."/>
            <person name="Gross S."/>
            <person name="Joshi V."/>
            <person name="Fowler G."/>
            <person name="Nazareth L."/>
            <person name="Reid J."/>
            <person name="Worley K."/>
            <person name="Petrosino J."/>
            <person name="Highlander S."/>
            <person name="Gibbs R."/>
        </authorList>
    </citation>
    <scope>NUCLEOTIDE SEQUENCE [LARGE SCALE GENOMIC DNA]</scope>
    <source>
        <strain evidence="10 11">ATCC 23263</strain>
    </source>
</reference>
<keyword evidence="7 9" id="KW-0472">Membrane</keyword>
<keyword evidence="4" id="KW-1003">Cell membrane</keyword>
<dbReference type="GO" id="GO:0005886">
    <property type="term" value="C:plasma membrane"/>
    <property type="evidence" value="ECO:0007669"/>
    <property type="project" value="UniProtKB-SubCell"/>
</dbReference>
<gene>
    <name evidence="10" type="ORF">HMP0721_1743</name>
</gene>
<comment type="caution">
    <text evidence="10">The sequence shown here is derived from an EMBL/GenBank/DDBJ whole genome shotgun (WGS) entry which is preliminary data.</text>
</comment>
<dbReference type="EMBL" id="AEQN01000023">
    <property type="protein sequence ID" value="EFV01004.1"/>
    <property type="molecule type" value="Genomic_DNA"/>
</dbReference>
<feature type="compositionally biased region" description="Basic and acidic residues" evidence="8">
    <location>
        <begin position="497"/>
        <end position="510"/>
    </location>
</feature>
<proteinExistence type="inferred from homology"/>
<comment type="similarity">
    <text evidence="2">Belongs to the autoinducer-2 exporter (AI-2E) (TC 2.A.86) family.</text>
</comment>
<feature type="compositionally biased region" description="Basic residues" evidence="8">
    <location>
        <begin position="484"/>
        <end position="493"/>
    </location>
</feature>
<keyword evidence="3" id="KW-0813">Transport</keyword>
<evidence type="ECO:0000256" key="9">
    <source>
        <dbReference type="SAM" id="Phobius"/>
    </source>
</evidence>
<evidence type="ECO:0000313" key="11">
    <source>
        <dbReference type="Proteomes" id="UP000004754"/>
    </source>
</evidence>
<dbReference type="Proteomes" id="UP000004754">
    <property type="component" value="Unassembled WGS sequence"/>
</dbReference>
<evidence type="ECO:0000256" key="3">
    <source>
        <dbReference type="ARBA" id="ARBA00022448"/>
    </source>
</evidence>
<feature type="transmembrane region" description="Helical" evidence="9">
    <location>
        <begin position="151"/>
        <end position="172"/>
    </location>
</feature>
<evidence type="ECO:0000256" key="5">
    <source>
        <dbReference type="ARBA" id="ARBA00022692"/>
    </source>
</evidence>
<keyword evidence="6 9" id="KW-1133">Transmembrane helix</keyword>
<evidence type="ECO:0000256" key="1">
    <source>
        <dbReference type="ARBA" id="ARBA00004651"/>
    </source>
</evidence>